<dbReference type="Gene3D" id="1.10.1740.10">
    <property type="match status" value="1"/>
</dbReference>
<accession>A0A4Z0GK38</accession>
<dbReference type="CDD" id="cd06171">
    <property type="entry name" value="Sigma70_r4"/>
    <property type="match status" value="1"/>
</dbReference>
<dbReference type="NCBIfam" id="TIGR02950">
    <property type="entry name" value="SigM_subfam"/>
    <property type="match status" value="1"/>
</dbReference>
<sequence>MKRCFCVRSEGGAQVERNLDELYRNFAKPLYFYLLKLSGSPHLAEDLTQETFVRATISLSSVQHHENIRAWLLKTARNAYLDEWRKREKRKWIPFAESLLNQREMLSPYGLPEDEAIKAENQKDVERLLSCLPEIYRSAIYLREIEGLSYTEIQKALDLTEGQVKVTLHRAKKKLAHLMESKSWRSELLTIEMVSFWEHRSLTLRRPKQRPRLLTRAHPEPTDVLLSQKRDVQYF</sequence>
<dbReference type="InterPro" id="IPR013324">
    <property type="entry name" value="RNA_pol_sigma_r3/r4-like"/>
</dbReference>
<dbReference type="PANTHER" id="PTHR43133:SF52">
    <property type="entry name" value="ECF RNA POLYMERASE SIGMA FACTOR SIGL"/>
    <property type="match status" value="1"/>
</dbReference>
<evidence type="ECO:0000313" key="8">
    <source>
        <dbReference type="EMBL" id="TGA97133.1"/>
    </source>
</evidence>
<keyword evidence="5" id="KW-0804">Transcription</keyword>
<dbReference type="InterPro" id="IPR014296">
    <property type="entry name" value="RNA_pol_sigma-M_bacilli"/>
</dbReference>
<dbReference type="NCBIfam" id="TIGR02937">
    <property type="entry name" value="sigma70-ECF"/>
    <property type="match status" value="1"/>
</dbReference>
<evidence type="ECO:0000259" key="7">
    <source>
        <dbReference type="Pfam" id="PF08281"/>
    </source>
</evidence>
<evidence type="ECO:0000256" key="2">
    <source>
        <dbReference type="ARBA" id="ARBA00023015"/>
    </source>
</evidence>
<dbReference type="Pfam" id="PF04542">
    <property type="entry name" value="Sigma70_r2"/>
    <property type="match status" value="1"/>
</dbReference>
<organism evidence="8 9">
    <name type="scientific">Sporolactobacillus shoreae</name>
    <dbReference type="NCBI Taxonomy" id="1465501"/>
    <lineage>
        <taxon>Bacteria</taxon>
        <taxon>Bacillati</taxon>
        <taxon>Bacillota</taxon>
        <taxon>Bacilli</taxon>
        <taxon>Bacillales</taxon>
        <taxon>Sporolactobacillaceae</taxon>
        <taxon>Sporolactobacillus</taxon>
    </lineage>
</organism>
<name>A0A4Z0GK38_9BACL</name>
<evidence type="ECO:0000259" key="6">
    <source>
        <dbReference type="Pfam" id="PF04542"/>
    </source>
</evidence>
<dbReference type="OrthoDB" id="9795666at2"/>
<dbReference type="InterPro" id="IPR036388">
    <property type="entry name" value="WH-like_DNA-bd_sf"/>
</dbReference>
<dbReference type="InterPro" id="IPR007627">
    <property type="entry name" value="RNA_pol_sigma70_r2"/>
</dbReference>
<feature type="domain" description="RNA polymerase sigma-70 region 2" evidence="6">
    <location>
        <begin position="22"/>
        <end position="89"/>
    </location>
</feature>
<dbReference type="InterPro" id="IPR014284">
    <property type="entry name" value="RNA_pol_sigma-70_dom"/>
</dbReference>
<dbReference type="Pfam" id="PF08281">
    <property type="entry name" value="Sigma70_r4_2"/>
    <property type="match status" value="1"/>
</dbReference>
<evidence type="ECO:0000256" key="1">
    <source>
        <dbReference type="ARBA" id="ARBA00010641"/>
    </source>
</evidence>
<protein>
    <submittedName>
        <fullName evidence="8">Sigma-70 family RNA polymerase sigma factor</fullName>
    </submittedName>
</protein>
<dbReference type="GO" id="GO:0003677">
    <property type="term" value="F:DNA binding"/>
    <property type="evidence" value="ECO:0007669"/>
    <property type="project" value="UniProtKB-KW"/>
</dbReference>
<dbReference type="SUPFAM" id="SSF88659">
    <property type="entry name" value="Sigma3 and sigma4 domains of RNA polymerase sigma factors"/>
    <property type="match status" value="1"/>
</dbReference>
<dbReference type="InterPro" id="IPR013325">
    <property type="entry name" value="RNA_pol_sigma_r2"/>
</dbReference>
<comment type="caution">
    <text evidence="8">The sequence shown here is derived from an EMBL/GenBank/DDBJ whole genome shotgun (WGS) entry which is preliminary data.</text>
</comment>
<dbReference type="InterPro" id="IPR039425">
    <property type="entry name" value="RNA_pol_sigma-70-like"/>
</dbReference>
<dbReference type="SUPFAM" id="SSF88946">
    <property type="entry name" value="Sigma2 domain of RNA polymerase sigma factors"/>
    <property type="match status" value="1"/>
</dbReference>
<keyword evidence="9" id="KW-1185">Reference proteome</keyword>
<dbReference type="PANTHER" id="PTHR43133">
    <property type="entry name" value="RNA POLYMERASE ECF-TYPE SIGMA FACTO"/>
    <property type="match status" value="1"/>
</dbReference>
<dbReference type="InterPro" id="IPR013249">
    <property type="entry name" value="RNA_pol_sigma70_r4_t2"/>
</dbReference>
<dbReference type="Gene3D" id="1.10.10.10">
    <property type="entry name" value="Winged helix-like DNA-binding domain superfamily/Winged helix DNA-binding domain"/>
    <property type="match status" value="1"/>
</dbReference>
<evidence type="ECO:0000256" key="3">
    <source>
        <dbReference type="ARBA" id="ARBA00023082"/>
    </source>
</evidence>
<keyword evidence="3" id="KW-0731">Sigma factor</keyword>
<evidence type="ECO:0000256" key="4">
    <source>
        <dbReference type="ARBA" id="ARBA00023125"/>
    </source>
</evidence>
<dbReference type="EMBL" id="SRJD01000016">
    <property type="protein sequence ID" value="TGA97133.1"/>
    <property type="molecule type" value="Genomic_DNA"/>
</dbReference>
<dbReference type="GO" id="GO:0006352">
    <property type="term" value="P:DNA-templated transcription initiation"/>
    <property type="evidence" value="ECO:0007669"/>
    <property type="project" value="InterPro"/>
</dbReference>
<comment type="similarity">
    <text evidence="1">Belongs to the sigma-70 factor family. ECF subfamily.</text>
</comment>
<keyword evidence="4" id="KW-0238">DNA-binding</keyword>
<gene>
    <name evidence="8" type="ORF">E4665_12975</name>
</gene>
<reference evidence="8 9" key="1">
    <citation type="journal article" date="2015" name="Int. J. Syst. Evol. Microbiol.">
        <title>Sporolactobacillus shoreae sp. nov. and Sporolactobacillus spathodeae sp. nov., two spore-forming lactic acid bacteria isolated from tree barks in Thailand.</title>
        <authorList>
            <person name="Thamacharoensuk T."/>
            <person name="Kitahara M."/>
            <person name="Ohkuma M."/>
            <person name="Thongchul N."/>
            <person name="Tanasupawat S."/>
        </authorList>
    </citation>
    <scope>NUCLEOTIDE SEQUENCE [LARGE SCALE GENOMIC DNA]</scope>
    <source>
        <strain evidence="8 9">BK92</strain>
    </source>
</reference>
<evidence type="ECO:0000256" key="5">
    <source>
        <dbReference type="ARBA" id="ARBA00023163"/>
    </source>
</evidence>
<dbReference type="GO" id="GO:0016987">
    <property type="term" value="F:sigma factor activity"/>
    <property type="evidence" value="ECO:0007669"/>
    <property type="project" value="UniProtKB-KW"/>
</dbReference>
<keyword evidence="2" id="KW-0805">Transcription regulation</keyword>
<evidence type="ECO:0000313" key="9">
    <source>
        <dbReference type="Proteomes" id="UP000298347"/>
    </source>
</evidence>
<dbReference type="Proteomes" id="UP000298347">
    <property type="component" value="Unassembled WGS sequence"/>
</dbReference>
<proteinExistence type="inferred from homology"/>
<feature type="domain" description="RNA polymerase sigma factor 70 region 4 type 2" evidence="7">
    <location>
        <begin position="124"/>
        <end position="175"/>
    </location>
</feature>
<dbReference type="AlphaFoldDB" id="A0A4Z0GK38"/>